<dbReference type="Gene3D" id="1.25.10.10">
    <property type="entry name" value="Leucine-rich Repeat Variant"/>
    <property type="match status" value="1"/>
</dbReference>
<comment type="caution">
    <text evidence="2">The sequence shown here is derived from an EMBL/GenBank/DDBJ whole genome shotgun (WGS) entry which is preliminary data.</text>
</comment>
<gene>
    <name evidence="2" type="ORF">AMQ22_01091</name>
</gene>
<keyword evidence="1" id="KW-0472">Membrane</keyword>
<keyword evidence="1" id="KW-1133">Transmembrane helix</keyword>
<dbReference type="InterPro" id="IPR004155">
    <property type="entry name" value="PBS_lyase_HEAT"/>
</dbReference>
<feature type="transmembrane region" description="Helical" evidence="1">
    <location>
        <begin position="12"/>
        <end position="35"/>
    </location>
</feature>
<organism evidence="2 3">
    <name type="scientific">Candidatus Methanofastidiosum methylothiophilum</name>
    <dbReference type="NCBI Taxonomy" id="1705564"/>
    <lineage>
        <taxon>Archaea</taxon>
        <taxon>Methanobacteriati</taxon>
        <taxon>Methanobacteriota</taxon>
        <taxon>Stenosarchaea group</taxon>
        <taxon>Candidatus Methanofastidiosia</taxon>
        <taxon>Candidatus Methanofastidiosales</taxon>
        <taxon>Candidatus Methanofastidiosaceae</taxon>
        <taxon>Candidatus Methanofastidiosum</taxon>
    </lineage>
</organism>
<dbReference type="AlphaFoldDB" id="A0A150J3W2"/>
<dbReference type="SMART" id="SM00567">
    <property type="entry name" value="EZ_HEAT"/>
    <property type="match status" value="3"/>
</dbReference>
<dbReference type="InterPro" id="IPR011989">
    <property type="entry name" value="ARM-like"/>
</dbReference>
<dbReference type="InterPro" id="IPR016024">
    <property type="entry name" value="ARM-type_fold"/>
</dbReference>
<name>A0A150J3W2_9EURY</name>
<sequence>MNLWLTPFVKKILIALLVFLFFMLIFYIITIIVHWNSEKIKNKKRTEYNFLLNKIFQKQINPNSITIPKKNEKYVRDLLILKLKFSSNDEKKIIKKLYKIWGLEEEDIKQLKNQRWWKKVEALNRLEKMKISEAENEVIKLIENKRIEVRYAALKMLVGINSEKIYPVVYLMFTSSSRWAYRYLVNVLSDTIIPPAYLKPLAMSKDRDFRKAAAILLGVKENESALPLLEILSNDPIKDVRRETVRSLGEINTDKSLAIMQKHIEDPNYQIRASLAKGLSGYKNDTALKLLDKLANDDVFEVRLEAFYSLNKLGKRGMSIIEKYYKKYPNLAMEFLNKRESESRFM</sequence>
<dbReference type="Proteomes" id="UP000075398">
    <property type="component" value="Unassembled WGS sequence"/>
</dbReference>
<keyword evidence="2" id="KW-0456">Lyase</keyword>
<dbReference type="PANTHER" id="PTHR12697">
    <property type="entry name" value="PBS LYASE HEAT-LIKE PROTEIN"/>
    <property type="match status" value="1"/>
</dbReference>
<accession>A0A150J3W2</accession>
<dbReference type="EMBL" id="LNGC01000041">
    <property type="protein sequence ID" value="KYC51910.1"/>
    <property type="molecule type" value="Genomic_DNA"/>
</dbReference>
<keyword evidence="1" id="KW-0812">Transmembrane</keyword>
<evidence type="ECO:0000313" key="2">
    <source>
        <dbReference type="EMBL" id="KYC51910.1"/>
    </source>
</evidence>
<dbReference type="GO" id="GO:0016829">
    <property type="term" value="F:lyase activity"/>
    <property type="evidence" value="ECO:0007669"/>
    <property type="project" value="UniProtKB-KW"/>
</dbReference>
<dbReference type="GO" id="GO:0016491">
    <property type="term" value="F:oxidoreductase activity"/>
    <property type="evidence" value="ECO:0007669"/>
    <property type="project" value="TreeGrafter"/>
</dbReference>
<dbReference type="PANTHER" id="PTHR12697:SF5">
    <property type="entry name" value="DEOXYHYPUSINE HYDROXYLASE"/>
    <property type="match status" value="1"/>
</dbReference>
<protein>
    <submittedName>
        <fullName evidence="2">Putative lyase</fullName>
    </submittedName>
</protein>
<dbReference type="SUPFAM" id="SSF48371">
    <property type="entry name" value="ARM repeat"/>
    <property type="match status" value="1"/>
</dbReference>
<evidence type="ECO:0000256" key="1">
    <source>
        <dbReference type="SAM" id="Phobius"/>
    </source>
</evidence>
<proteinExistence type="predicted"/>
<dbReference type="Pfam" id="PF13646">
    <property type="entry name" value="HEAT_2"/>
    <property type="match status" value="1"/>
</dbReference>
<evidence type="ECO:0000313" key="3">
    <source>
        <dbReference type="Proteomes" id="UP000075398"/>
    </source>
</evidence>
<reference evidence="2 3" key="1">
    <citation type="journal article" date="2016" name="ISME J.">
        <title>Chasing the elusive Euryarchaeota class WSA2: genomes reveal a uniquely fastidious methyl-reducing methanogen.</title>
        <authorList>
            <person name="Nobu M.K."/>
            <person name="Narihiro T."/>
            <person name="Kuroda K."/>
            <person name="Mei R."/>
            <person name="Liu W.T."/>
        </authorList>
    </citation>
    <scope>NUCLEOTIDE SEQUENCE [LARGE SCALE GENOMIC DNA]</scope>
    <source>
        <strain evidence="2">U1lsi0528_Bin055</strain>
    </source>
</reference>